<keyword evidence="3" id="KW-1185">Reference proteome</keyword>
<comment type="caution">
    <text evidence="2">The sequence shown here is derived from an EMBL/GenBank/DDBJ whole genome shotgun (WGS) entry which is preliminary data.</text>
</comment>
<accession>A4BZX7</accession>
<keyword evidence="2" id="KW-0687">Ribonucleoprotein</keyword>
<gene>
    <name evidence="2" type="primary">rpsP</name>
    <name evidence="2" type="ORF">PI23P_08840</name>
</gene>
<dbReference type="GO" id="GO:0005840">
    <property type="term" value="C:ribosome"/>
    <property type="evidence" value="ECO:0007669"/>
    <property type="project" value="UniProtKB-KW"/>
</dbReference>
<dbReference type="AlphaFoldDB" id="A4BZX7"/>
<keyword evidence="1" id="KW-0472">Membrane</keyword>
<keyword evidence="1" id="KW-1133">Transmembrane helix</keyword>
<name>A4BZX7_9FLAO</name>
<dbReference type="HOGENOM" id="CLU_2718879_0_0_10"/>
<keyword evidence="1" id="KW-0812">Transmembrane</keyword>
<evidence type="ECO:0000256" key="1">
    <source>
        <dbReference type="SAM" id="Phobius"/>
    </source>
</evidence>
<organism evidence="2 3">
    <name type="scientific">Polaribacter irgensii 23-P</name>
    <dbReference type="NCBI Taxonomy" id="313594"/>
    <lineage>
        <taxon>Bacteria</taxon>
        <taxon>Pseudomonadati</taxon>
        <taxon>Bacteroidota</taxon>
        <taxon>Flavobacteriia</taxon>
        <taxon>Flavobacteriales</taxon>
        <taxon>Flavobacteriaceae</taxon>
    </lineage>
</organism>
<dbReference type="Proteomes" id="UP000003053">
    <property type="component" value="Unassembled WGS sequence"/>
</dbReference>
<sequence>MLSKYNFRLIAILRNKIVYFSQGSIFFKISILNYLILSTVVFNLNINIAIQDGFLNWRIRAVFSIFVSLSGF</sequence>
<protein>
    <submittedName>
        <fullName evidence="2">30S ribosomal protein S16</fullName>
    </submittedName>
</protein>
<evidence type="ECO:0000313" key="2">
    <source>
        <dbReference type="EMBL" id="EAR12720.1"/>
    </source>
</evidence>
<evidence type="ECO:0000313" key="3">
    <source>
        <dbReference type="Proteomes" id="UP000003053"/>
    </source>
</evidence>
<keyword evidence="2" id="KW-0689">Ribosomal protein</keyword>
<proteinExistence type="predicted"/>
<feature type="transmembrane region" description="Helical" evidence="1">
    <location>
        <begin position="25"/>
        <end position="50"/>
    </location>
</feature>
<dbReference type="EMBL" id="AAOG01000002">
    <property type="protein sequence ID" value="EAR12720.1"/>
    <property type="molecule type" value="Genomic_DNA"/>
</dbReference>
<dbReference type="STRING" id="313594.PI23P_08840"/>
<reference evidence="2 3" key="1">
    <citation type="submission" date="2006-02" db="EMBL/GenBank/DDBJ databases">
        <authorList>
            <person name="Murray A."/>
            <person name="Staley J."/>
            <person name="Ferriera S."/>
            <person name="Johnson J."/>
            <person name="Kravitz S."/>
            <person name="Halpern A."/>
            <person name="Remington K."/>
            <person name="Beeson K."/>
            <person name="Tran B."/>
            <person name="Rogers Y.-H."/>
            <person name="Friedman R."/>
            <person name="Venter J.C."/>
        </authorList>
    </citation>
    <scope>NUCLEOTIDE SEQUENCE [LARGE SCALE GENOMIC DNA]</scope>
    <source>
        <strain evidence="2 3">23-P</strain>
    </source>
</reference>